<evidence type="ECO:0000256" key="2">
    <source>
        <dbReference type="ARBA" id="ARBA00022692"/>
    </source>
</evidence>
<keyword evidence="2 7" id="KW-0812">Transmembrane</keyword>
<evidence type="ECO:0000313" key="10">
    <source>
        <dbReference type="Proteomes" id="UP000286045"/>
    </source>
</evidence>
<keyword evidence="4 7" id="KW-0472">Membrane</keyword>
<dbReference type="PANTHER" id="PTHR33048:SF47">
    <property type="entry name" value="INTEGRAL MEMBRANE PROTEIN-RELATED"/>
    <property type="match status" value="1"/>
</dbReference>
<dbReference type="InterPro" id="IPR049326">
    <property type="entry name" value="Rhodopsin_dom_fungi"/>
</dbReference>
<evidence type="ECO:0000256" key="3">
    <source>
        <dbReference type="ARBA" id="ARBA00022989"/>
    </source>
</evidence>
<feature type="transmembrane region" description="Helical" evidence="7">
    <location>
        <begin position="122"/>
        <end position="142"/>
    </location>
</feature>
<dbReference type="Pfam" id="PF20684">
    <property type="entry name" value="Fung_rhodopsin"/>
    <property type="match status" value="1"/>
</dbReference>
<feature type="transmembrane region" description="Helical" evidence="7">
    <location>
        <begin position="162"/>
        <end position="189"/>
    </location>
</feature>
<organism evidence="9 10">
    <name type="scientific">Xylaria grammica</name>
    <dbReference type="NCBI Taxonomy" id="363999"/>
    <lineage>
        <taxon>Eukaryota</taxon>
        <taxon>Fungi</taxon>
        <taxon>Dikarya</taxon>
        <taxon>Ascomycota</taxon>
        <taxon>Pezizomycotina</taxon>
        <taxon>Sordariomycetes</taxon>
        <taxon>Xylariomycetidae</taxon>
        <taxon>Xylariales</taxon>
        <taxon>Xylariaceae</taxon>
        <taxon>Xylaria</taxon>
    </lineage>
</organism>
<feature type="domain" description="Rhodopsin" evidence="8">
    <location>
        <begin position="32"/>
        <end position="261"/>
    </location>
</feature>
<evidence type="ECO:0000256" key="4">
    <source>
        <dbReference type="ARBA" id="ARBA00023136"/>
    </source>
</evidence>
<gene>
    <name evidence="9" type="ORF">EKO27_g12020</name>
</gene>
<reference evidence="9 10" key="1">
    <citation type="submission" date="2018-12" db="EMBL/GenBank/DDBJ databases">
        <title>Draft genome sequence of Xylaria grammica IHI A82.</title>
        <authorList>
            <person name="Buettner E."/>
            <person name="Kellner H."/>
        </authorList>
    </citation>
    <scope>NUCLEOTIDE SEQUENCE [LARGE SCALE GENOMIC DNA]</scope>
    <source>
        <strain evidence="9 10">IHI A82</strain>
    </source>
</reference>
<feature type="transmembrane region" description="Helical" evidence="7">
    <location>
        <begin position="81"/>
        <end position="101"/>
    </location>
</feature>
<evidence type="ECO:0000256" key="5">
    <source>
        <dbReference type="ARBA" id="ARBA00038359"/>
    </source>
</evidence>
<dbReference type="GO" id="GO:0016020">
    <property type="term" value="C:membrane"/>
    <property type="evidence" value="ECO:0007669"/>
    <property type="project" value="UniProtKB-SubCell"/>
</dbReference>
<proteinExistence type="inferred from homology"/>
<evidence type="ECO:0000256" key="7">
    <source>
        <dbReference type="SAM" id="Phobius"/>
    </source>
</evidence>
<comment type="caution">
    <text evidence="9">The sequence shown here is derived from an EMBL/GenBank/DDBJ whole genome shotgun (WGS) entry which is preliminary data.</text>
</comment>
<accession>A0A439CLN9</accession>
<feature type="region of interest" description="Disordered" evidence="6">
    <location>
        <begin position="304"/>
        <end position="323"/>
    </location>
</feature>
<feature type="transmembrane region" description="Helical" evidence="7">
    <location>
        <begin position="201"/>
        <end position="220"/>
    </location>
</feature>
<comment type="subcellular location">
    <subcellularLocation>
        <location evidence="1">Membrane</location>
        <topology evidence="1">Multi-pass membrane protein</topology>
    </subcellularLocation>
</comment>
<keyword evidence="10" id="KW-1185">Reference proteome</keyword>
<name>A0A439CLN9_9PEZI</name>
<feature type="transmembrane region" description="Helical" evidence="7">
    <location>
        <begin position="240"/>
        <end position="258"/>
    </location>
</feature>
<feature type="transmembrane region" description="Helical" evidence="7">
    <location>
        <begin position="48"/>
        <end position="69"/>
    </location>
</feature>
<evidence type="ECO:0000256" key="1">
    <source>
        <dbReference type="ARBA" id="ARBA00004141"/>
    </source>
</evidence>
<comment type="similarity">
    <text evidence="5">Belongs to the SAT4 family.</text>
</comment>
<dbReference type="InterPro" id="IPR052337">
    <property type="entry name" value="SAT4-like"/>
</dbReference>
<dbReference type="AlphaFoldDB" id="A0A439CLN9"/>
<protein>
    <recommendedName>
        <fullName evidence="8">Rhodopsin domain-containing protein</fullName>
    </recommendedName>
</protein>
<dbReference type="EMBL" id="RYZI01000954">
    <property type="protein sequence ID" value="RWA03085.1"/>
    <property type="molecule type" value="Genomic_DNA"/>
</dbReference>
<dbReference type="Proteomes" id="UP000286045">
    <property type="component" value="Unassembled WGS sequence"/>
</dbReference>
<feature type="transmembrane region" description="Helical" evidence="7">
    <location>
        <begin position="16"/>
        <end position="36"/>
    </location>
</feature>
<dbReference type="STRING" id="363999.A0A439CLN9"/>
<keyword evidence="3 7" id="KW-1133">Transmembrane helix</keyword>
<evidence type="ECO:0000256" key="6">
    <source>
        <dbReference type="SAM" id="MobiDB-lite"/>
    </source>
</evidence>
<evidence type="ECO:0000259" key="8">
    <source>
        <dbReference type="Pfam" id="PF20684"/>
    </source>
</evidence>
<evidence type="ECO:0000313" key="9">
    <source>
        <dbReference type="EMBL" id="RWA03085.1"/>
    </source>
</evidence>
<sequence>MGDIGSSPNDQHVESIVVVAIALSITLGAISARTYTKAAVMRNFDLTDWILLVAAALVVVFVSLEIHIWDTNTPSLGEVLLSSNVLEIIYCPAIFCAKYVVLRQIELVFLSHHRKAFAFISIRILIWANLLFYASSFVSFLLSCIPRAKISDPSLPGVCIDAQLNTILSGAINVISDLTILFTPIVVIWRLQVPFDRKIKAAVVFGVGGLANIASIFRLYYSIQLALTQSFSSAIGVSNWAVGEFTTVILVACFPYFPRLYQHLSRKRQTPRVSIPNGLLRTTPITRPPGAELESRDDSLATFGVLGDSESGVPVDGARPSSL</sequence>
<dbReference type="PANTHER" id="PTHR33048">
    <property type="entry name" value="PTH11-LIKE INTEGRAL MEMBRANE PROTEIN (AFU_ORTHOLOGUE AFUA_5G11245)"/>
    <property type="match status" value="1"/>
</dbReference>